<evidence type="ECO:0000256" key="1">
    <source>
        <dbReference type="ARBA" id="ARBA00018672"/>
    </source>
</evidence>
<dbReference type="Proteomes" id="UP000198304">
    <property type="component" value="Unassembled WGS sequence"/>
</dbReference>
<dbReference type="PROSITE" id="PS00676">
    <property type="entry name" value="SIGMA54_INTERACT_2"/>
    <property type="match status" value="1"/>
</dbReference>
<dbReference type="InterPro" id="IPR027417">
    <property type="entry name" value="P-loop_NTPase"/>
</dbReference>
<keyword evidence="8" id="KW-0597">Phosphoprotein</keyword>
<evidence type="ECO:0000313" key="12">
    <source>
        <dbReference type="Proteomes" id="UP000198304"/>
    </source>
</evidence>
<evidence type="ECO:0000256" key="6">
    <source>
        <dbReference type="ARBA" id="ARBA00023163"/>
    </source>
</evidence>
<keyword evidence="4" id="KW-0805">Transcription regulation</keyword>
<dbReference type="SUPFAM" id="SSF52540">
    <property type="entry name" value="P-loop containing nucleoside triphosphate hydrolases"/>
    <property type="match status" value="1"/>
</dbReference>
<evidence type="ECO:0000256" key="3">
    <source>
        <dbReference type="ARBA" id="ARBA00022840"/>
    </source>
</evidence>
<dbReference type="InterPro" id="IPR001789">
    <property type="entry name" value="Sig_transdc_resp-reg_receiver"/>
</dbReference>
<dbReference type="PROSITE" id="PS50045">
    <property type="entry name" value="SIGMA54_INTERACT_4"/>
    <property type="match status" value="1"/>
</dbReference>
<dbReference type="PROSITE" id="PS50110">
    <property type="entry name" value="RESPONSE_REGULATORY"/>
    <property type="match status" value="1"/>
</dbReference>
<dbReference type="Gene3D" id="1.10.8.60">
    <property type="match status" value="1"/>
</dbReference>
<dbReference type="GO" id="GO:0005524">
    <property type="term" value="F:ATP binding"/>
    <property type="evidence" value="ECO:0007669"/>
    <property type="project" value="UniProtKB-KW"/>
</dbReference>
<dbReference type="InterPro" id="IPR011006">
    <property type="entry name" value="CheY-like_superfamily"/>
</dbReference>
<evidence type="ECO:0000256" key="7">
    <source>
        <dbReference type="ARBA" id="ARBA00024867"/>
    </source>
</evidence>
<keyword evidence="12" id="KW-1185">Reference proteome</keyword>
<dbReference type="EMBL" id="FZOJ01000013">
    <property type="protein sequence ID" value="SNS56859.1"/>
    <property type="molecule type" value="Genomic_DNA"/>
</dbReference>
<evidence type="ECO:0000259" key="10">
    <source>
        <dbReference type="PROSITE" id="PS50110"/>
    </source>
</evidence>
<feature type="domain" description="Sigma-54 factor interaction" evidence="9">
    <location>
        <begin position="142"/>
        <end position="371"/>
    </location>
</feature>
<dbReference type="GO" id="GO:0000160">
    <property type="term" value="P:phosphorelay signal transduction system"/>
    <property type="evidence" value="ECO:0007669"/>
    <property type="project" value="InterPro"/>
</dbReference>
<dbReference type="SMART" id="SM00382">
    <property type="entry name" value="AAA"/>
    <property type="match status" value="1"/>
</dbReference>
<keyword evidence="2" id="KW-0547">Nucleotide-binding</keyword>
<dbReference type="InterPro" id="IPR025662">
    <property type="entry name" value="Sigma_54_int_dom_ATP-bd_1"/>
</dbReference>
<keyword evidence="5" id="KW-0238">DNA-binding</keyword>
<dbReference type="Pfam" id="PF00072">
    <property type="entry name" value="Response_reg"/>
    <property type="match status" value="1"/>
</dbReference>
<dbReference type="SUPFAM" id="SSF52172">
    <property type="entry name" value="CheY-like"/>
    <property type="match status" value="1"/>
</dbReference>
<dbReference type="InterPro" id="IPR003593">
    <property type="entry name" value="AAA+_ATPase"/>
</dbReference>
<organism evidence="11 12">
    <name type="scientific">Anaerovirgula multivorans</name>
    <dbReference type="NCBI Taxonomy" id="312168"/>
    <lineage>
        <taxon>Bacteria</taxon>
        <taxon>Bacillati</taxon>
        <taxon>Bacillota</taxon>
        <taxon>Clostridia</taxon>
        <taxon>Peptostreptococcales</taxon>
        <taxon>Natronincolaceae</taxon>
        <taxon>Anaerovirgula</taxon>
    </lineage>
</organism>
<gene>
    <name evidence="11" type="ORF">SAMN05446037_101338</name>
</gene>
<protein>
    <recommendedName>
        <fullName evidence="1">Stage 0 sporulation protein A homolog</fullName>
    </recommendedName>
</protein>
<dbReference type="RefSeq" id="WP_207652564.1">
    <property type="nucleotide sequence ID" value="NZ_FZOJ01000013.1"/>
</dbReference>
<dbReference type="GO" id="GO:0003677">
    <property type="term" value="F:DNA binding"/>
    <property type="evidence" value="ECO:0007669"/>
    <property type="project" value="UniProtKB-KW"/>
</dbReference>
<name>A0A239FIX0_9FIRM</name>
<dbReference type="FunFam" id="3.40.50.300:FF:000006">
    <property type="entry name" value="DNA-binding transcriptional regulator NtrC"/>
    <property type="match status" value="1"/>
</dbReference>
<dbReference type="PROSITE" id="PS00675">
    <property type="entry name" value="SIGMA54_INTERACT_1"/>
    <property type="match status" value="1"/>
</dbReference>
<evidence type="ECO:0000259" key="9">
    <source>
        <dbReference type="PROSITE" id="PS50045"/>
    </source>
</evidence>
<sequence>MNHNILIIDDEINILTSLKFALEDQYTVYTTTDPLESYEILSNNPINLVLLDQRLGNYNGLEVLQNIKQNYPGVIVIAMTAYGTIQSSVEAIQRGAYYYVTKPLNLPELFILITKALDYQNLSKHVDVLTKQLNSKQDIELIMGSSKAISNIYEIVDRIKDLDINVLITGESGTGKELIARAIHYWGKRKLGPLQTVNCAAIPYNLLESELFGYEKGAFTGAFQKYNGKFQLAEGGTLFFDELGDLDLALQGKLLRVIQERVVTPLGSEKNIPVDVRFIAATNRSLAEDVKNGSFREDLFFRLNVITIEMPSLRERREDIPALARYFIEKYNKSFNKKVEGIAPSAIEVLEGYHYPGNIRELRNIIERAVALTDGYTIQIKDFPKELTKNMITNPSVTKQWIP</sequence>
<evidence type="ECO:0000256" key="4">
    <source>
        <dbReference type="ARBA" id="ARBA00023015"/>
    </source>
</evidence>
<evidence type="ECO:0000256" key="5">
    <source>
        <dbReference type="ARBA" id="ARBA00023125"/>
    </source>
</evidence>
<dbReference type="PANTHER" id="PTHR32071">
    <property type="entry name" value="TRANSCRIPTIONAL REGULATORY PROTEIN"/>
    <property type="match status" value="1"/>
</dbReference>
<keyword evidence="6" id="KW-0804">Transcription</keyword>
<accession>A0A239FIX0</accession>
<evidence type="ECO:0000256" key="2">
    <source>
        <dbReference type="ARBA" id="ARBA00022741"/>
    </source>
</evidence>
<dbReference type="Gene3D" id="3.40.50.2300">
    <property type="match status" value="1"/>
</dbReference>
<dbReference type="Gene3D" id="3.40.50.300">
    <property type="entry name" value="P-loop containing nucleotide triphosphate hydrolases"/>
    <property type="match status" value="1"/>
</dbReference>
<dbReference type="Pfam" id="PF25601">
    <property type="entry name" value="AAA_lid_14"/>
    <property type="match status" value="1"/>
</dbReference>
<comment type="function">
    <text evidence="7">May play the central regulatory role in sporulation. It may be an element of the effector pathway responsible for the activation of sporulation genes in response to nutritional stress. Spo0A may act in concert with spo0H (a sigma factor) to control the expression of some genes that are critical to the sporulation process.</text>
</comment>
<dbReference type="InterPro" id="IPR002078">
    <property type="entry name" value="Sigma_54_int"/>
</dbReference>
<keyword evidence="3" id="KW-0067">ATP-binding</keyword>
<dbReference type="AlphaFoldDB" id="A0A239FIX0"/>
<reference evidence="11 12" key="1">
    <citation type="submission" date="2017-06" db="EMBL/GenBank/DDBJ databases">
        <authorList>
            <person name="Kim H.J."/>
            <person name="Triplett B.A."/>
        </authorList>
    </citation>
    <scope>NUCLEOTIDE SEQUENCE [LARGE SCALE GENOMIC DNA]</scope>
    <source>
        <strain evidence="11 12">SCA</strain>
    </source>
</reference>
<evidence type="ECO:0000313" key="11">
    <source>
        <dbReference type="EMBL" id="SNS56859.1"/>
    </source>
</evidence>
<feature type="domain" description="Response regulatory" evidence="10">
    <location>
        <begin position="4"/>
        <end position="117"/>
    </location>
</feature>
<dbReference type="SMART" id="SM00448">
    <property type="entry name" value="REC"/>
    <property type="match status" value="1"/>
</dbReference>
<evidence type="ECO:0000256" key="8">
    <source>
        <dbReference type="PROSITE-ProRule" id="PRU00169"/>
    </source>
</evidence>
<dbReference type="CDD" id="cd00009">
    <property type="entry name" value="AAA"/>
    <property type="match status" value="1"/>
</dbReference>
<dbReference type="Pfam" id="PF00158">
    <property type="entry name" value="Sigma54_activat"/>
    <property type="match status" value="1"/>
</dbReference>
<dbReference type="GO" id="GO:0006355">
    <property type="term" value="P:regulation of DNA-templated transcription"/>
    <property type="evidence" value="ECO:0007669"/>
    <property type="project" value="InterPro"/>
</dbReference>
<proteinExistence type="predicted"/>
<dbReference type="PROSITE" id="PS00688">
    <property type="entry name" value="SIGMA54_INTERACT_3"/>
    <property type="match status" value="1"/>
</dbReference>
<dbReference type="InterPro" id="IPR058031">
    <property type="entry name" value="AAA_lid_NorR"/>
</dbReference>
<dbReference type="InterPro" id="IPR025943">
    <property type="entry name" value="Sigma_54_int_dom_ATP-bd_2"/>
</dbReference>
<feature type="modified residue" description="4-aspartylphosphate" evidence="8">
    <location>
        <position position="52"/>
    </location>
</feature>
<dbReference type="InterPro" id="IPR025944">
    <property type="entry name" value="Sigma_54_int_dom_CS"/>
</dbReference>